<keyword evidence="2" id="KW-1185">Reference proteome</keyword>
<evidence type="ECO:0000313" key="2">
    <source>
        <dbReference type="Proteomes" id="UP001227268"/>
    </source>
</evidence>
<accession>A0ACC2W720</accession>
<dbReference type="EMBL" id="JASBWT010000002">
    <property type="protein sequence ID" value="KAJ9107544.1"/>
    <property type="molecule type" value="Genomic_DNA"/>
</dbReference>
<protein>
    <submittedName>
        <fullName evidence="1">Uncharacterized protein</fullName>
    </submittedName>
</protein>
<dbReference type="Proteomes" id="UP001227268">
    <property type="component" value="Unassembled WGS sequence"/>
</dbReference>
<name>A0ACC2W720_9TREE</name>
<proteinExistence type="predicted"/>
<gene>
    <name evidence="1" type="ORF">QFC21_001002</name>
</gene>
<sequence length="347" mass="37346">MIGLAAVAVAAFPLVAAFQGTVPLVVKSTIPDRPASSNTKLSTISQASDVYAYISTSAPTEIGCAWTGLALVQVAGLHSSHLSHLSRRSALTFQHETENVLSVPYVMDAEPAALESAVLEWLATCEARDVAETGEKEQRDIQTFRVEQGESIDSSLVALKAFTIDHPSSIVILTGVPSSSASALLKRQLVEPSTENVEDVWEELLEEAREEEAEALAYLEEGFPDLFGSEEDFAGLQDEELDDAKVLKHKNKNKNKNGTEEGKDNSDGYYDLVRAHGNSTHNNGTRGPLLEHATILSTPVITALLISFFILLPILAFGVYALAGIQVPPYLLSISKSAGPTQSKKDQ</sequence>
<reference evidence="1" key="1">
    <citation type="submission" date="2023-04" db="EMBL/GenBank/DDBJ databases">
        <title>Draft Genome sequencing of Naganishia species isolated from polar environments using Oxford Nanopore Technology.</title>
        <authorList>
            <person name="Leo P."/>
            <person name="Venkateswaran K."/>
        </authorList>
    </citation>
    <scope>NUCLEOTIDE SEQUENCE</scope>
    <source>
        <strain evidence="1">MNA-CCFEE 5423</strain>
    </source>
</reference>
<organism evidence="1 2">
    <name type="scientific">Naganishia friedmannii</name>
    <dbReference type="NCBI Taxonomy" id="89922"/>
    <lineage>
        <taxon>Eukaryota</taxon>
        <taxon>Fungi</taxon>
        <taxon>Dikarya</taxon>
        <taxon>Basidiomycota</taxon>
        <taxon>Agaricomycotina</taxon>
        <taxon>Tremellomycetes</taxon>
        <taxon>Filobasidiales</taxon>
        <taxon>Filobasidiaceae</taxon>
        <taxon>Naganishia</taxon>
    </lineage>
</organism>
<comment type="caution">
    <text evidence="1">The sequence shown here is derived from an EMBL/GenBank/DDBJ whole genome shotgun (WGS) entry which is preliminary data.</text>
</comment>
<evidence type="ECO:0000313" key="1">
    <source>
        <dbReference type="EMBL" id="KAJ9107544.1"/>
    </source>
</evidence>